<dbReference type="EMBL" id="PVTQ01000001">
    <property type="protein sequence ID" value="PRY94343.1"/>
    <property type="molecule type" value="Genomic_DNA"/>
</dbReference>
<name>A0A2T0X5Z1_9RHOB</name>
<sequence>MTFYSQEHEQSFKSASELVRRGGAQAPVCGARTRTGAACQQIPIREGKGRCLRHAGPHAARAFRQRQRDDFMAGKVSADAWRRSEARRAVNRLARAWRSNPWLPGSTVDLAGAEQDFRSELSCRLLNVEAMPPAVADWLRWRYRRTQIDRQSEALWLRDLLERLPERLAAAGPRPAADVEAAPLGKGAGACWTVKDDAGQGRSSRMRDDVPKAPPVVRIKKHGRRGRPKTQDAGEIELRDLMEIYRENRAVLSPMLGQCAGEAERLAVLRALRDFQADPQESGPRAQWLEYVRLLRVT</sequence>
<comment type="caution">
    <text evidence="1">The sequence shown here is derived from an EMBL/GenBank/DDBJ whole genome shotgun (WGS) entry which is preliminary data.</text>
</comment>
<dbReference type="AlphaFoldDB" id="A0A2T0X5Z1"/>
<accession>A0A2T0X5Z1</accession>
<organism evidence="1 2">
    <name type="scientific">Donghicola tyrosinivorans</name>
    <dbReference type="NCBI Taxonomy" id="1652492"/>
    <lineage>
        <taxon>Bacteria</taxon>
        <taxon>Pseudomonadati</taxon>
        <taxon>Pseudomonadota</taxon>
        <taxon>Alphaproteobacteria</taxon>
        <taxon>Rhodobacterales</taxon>
        <taxon>Roseobacteraceae</taxon>
        <taxon>Donghicola</taxon>
    </lineage>
</organism>
<dbReference type="Proteomes" id="UP000238392">
    <property type="component" value="Unassembled WGS sequence"/>
</dbReference>
<evidence type="ECO:0000313" key="1">
    <source>
        <dbReference type="EMBL" id="PRY94343.1"/>
    </source>
</evidence>
<evidence type="ECO:0000313" key="2">
    <source>
        <dbReference type="Proteomes" id="UP000238392"/>
    </source>
</evidence>
<protein>
    <submittedName>
        <fullName evidence="1">Uncharacterized protein</fullName>
    </submittedName>
</protein>
<proteinExistence type="predicted"/>
<gene>
    <name evidence="1" type="ORF">CLV74_101482</name>
</gene>
<keyword evidence="2" id="KW-1185">Reference proteome</keyword>
<reference evidence="1 2" key="1">
    <citation type="submission" date="2018-03" db="EMBL/GenBank/DDBJ databases">
        <title>Genomic Encyclopedia of Archaeal and Bacterial Type Strains, Phase II (KMG-II): from individual species to whole genera.</title>
        <authorList>
            <person name="Goeker M."/>
        </authorList>
    </citation>
    <scope>NUCLEOTIDE SEQUENCE [LARGE SCALE GENOMIC DNA]</scope>
    <source>
        <strain evidence="1 2">DSM 100212</strain>
    </source>
</reference>